<dbReference type="GO" id="GO:0000049">
    <property type="term" value="F:tRNA binding"/>
    <property type="evidence" value="ECO:0007669"/>
    <property type="project" value="TreeGrafter"/>
</dbReference>
<dbReference type="Proteomes" id="UP000615026">
    <property type="component" value="Unassembled WGS sequence"/>
</dbReference>
<dbReference type="PANTHER" id="PTHR42918:SF15">
    <property type="entry name" value="LYSINE--TRNA LIGASE, CHLOROPLASTIC_MITOCHONDRIAL"/>
    <property type="match status" value="1"/>
</dbReference>
<dbReference type="PANTHER" id="PTHR42918">
    <property type="entry name" value="LYSYL-TRNA SYNTHETASE"/>
    <property type="match status" value="1"/>
</dbReference>
<dbReference type="GO" id="GO:0006430">
    <property type="term" value="P:lysyl-tRNA aminoacylation"/>
    <property type="evidence" value="ECO:0007669"/>
    <property type="project" value="TreeGrafter"/>
</dbReference>
<feature type="domain" description="Aminoacyl-transfer RNA synthetases class-II family profile" evidence="4">
    <location>
        <begin position="1"/>
        <end position="30"/>
    </location>
</feature>
<reference evidence="5" key="1">
    <citation type="submission" date="2020-10" db="EMBL/GenBank/DDBJ databases">
        <authorList>
            <person name="Castelo-Branco R."/>
            <person name="Eusebio N."/>
            <person name="Adriana R."/>
            <person name="Vieira A."/>
            <person name="Brugerolle De Fraissinette N."/>
            <person name="Rezende De Castro R."/>
            <person name="Schneider M.P."/>
            <person name="Vasconcelos V."/>
            <person name="Leao P.N."/>
        </authorList>
    </citation>
    <scope>NUCLEOTIDE SEQUENCE</scope>
    <source>
        <strain evidence="5">LEGE 11479</strain>
    </source>
</reference>
<feature type="non-terminal residue" evidence="5">
    <location>
        <position position="1"/>
    </location>
</feature>
<evidence type="ECO:0000256" key="2">
    <source>
        <dbReference type="ARBA" id="ARBA00022741"/>
    </source>
</evidence>
<keyword evidence="3" id="KW-0067">ATP-binding</keyword>
<evidence type="ECO:0000313" key="5">
    <source>
        <dbReference type="EMBL" id="MBE9071012.1"/>
    </source>
</evidence>
<keyword evidence="6" id="KW-1185">Reference proteome</keyword>
<keyword evidence="2" id="KW-0547">Nucleotide-binding</keyword>
<sequence>GMGMGIDRLVMLLTDAPSIRDVIAFPLLKPEQGGSD</sequence>
<name>A0A929A0N5_LEPEC</name>
<evidence type="ECO:0000313" key="6">
    <source>
        <dbReference type="Proteomes" id="UP000615026"/>
    </source>
</evidence>
<evidence type="ECO:0000256" key="1">
    <source>
        <dbReference type="ARBA" id="ARBA00022598"/>
    </source>
</evidence>
<dbReference type="GO" id="GO:0005829">
    <property type="term" value="C:cytosol"/>
    <property type="evidence" value="ECO:0007669"/>
    <property type="project" value="TreeGrafter"/>
</dbReference>
<dbReference type="InterPro" id="IPR045864">
    <property type="entry name" value="aa-tRNA-synth_II/BPL/LPL"/>
</dbReference>
<dbReference type="PROSITE" id="PS50862">
    <property type="entry name" value="AA_TRNA_LIGASE_II"/>
    <property type="match status" value="1"/>
</dbReference>
<accession>A0A929A0N5</accession>
<keyword evidence="1" id="KW-0436">Ligase</keyword>
<gene>
    <name evidence="5" type="ORF">IQ260_30715</name>
</gene>
<dbReference type="AlphaFoldDB" id="A0A929A0N5"/>
<evidence type="ECO:0000259" key="4">
    <source>
        <dbReference type="PROSITE" id="PS50862"/>
    </source>
</evidence>
<dbReference type="GO" id="GO:0005524">
    <property type="term" value="F:ATP binding"/>
    <property type="evidence" value="ECO:0007669"/>
    <property type="project" value="InterPro"/>
</dbReference>
<proteinExistence type="predicted"/>
<dbReference type="Pfam" id="PF00152">
    <property type="entry name" value="tRNA-synt_2"/>
    <property type="match status" value="1"/>
</dbReference>
<comment type="caution">
    <text evidence="5">The sequence shown here is derived from an EMBL/GenBank/DDBJ whole genome shotgun (WGS) entry which is preliminary data.</text>
</comment>
<dbReference type="InterPro" id="IPR006195">
    <property type="entry name" value="aa-tRNA-synth_II"/>
</dbReference>
<dbReference type="SUPFAM" id="SSF55681">
    <property type="entry name" value="Class II aaRS and biotin synthetases"/>
    <property type="match status" value="1"/>
</dbReference>
<protein>
    <recommendedName>
        <fullName evidence="4">Aminoacyl-transfer RNA synthetases class-II family profile domain-containing protein</fullName>
    </recommendedName>
</protein>
<dbReference type="EMBL" id="JADEXP010000643">
    <property type="protein sequence ID" value="MBE9071012.1"/>
    <property type="molecule type" value="Genomic_DNA"/>
</dbReference>
<evidence type="ECO:0000256" key="3">
    <source>
        <dbReference type="ARBA" id="ARBA00022840"/>
    </source>
</evidence>
<dbReference type="RefSeq" id="WP_193996819.1">
    <property type="nucleotide sequence ID" value="NZ_JADEXP010000643.1"/>
</dbReference>
<organism evidence="5 6">
    <name type="scientific">Leptolyngbya cf. ectocarpi LEGE 11479</name>
    <dbReference type="NCBI Taxonomy" id="1828722"/>
    <lineage>
        <taxon>Bacteria</taxon>
        <taxon>Bacillati</taxon>
        <taxon>Cyanobacteriota</taxon>
        <taxon>Cyanophyceae</taxon>
        <taxon>Leptolyngbyales</taxon>
        <taxon>Leptolyngbyaceae</taxon>
        <taxon>Leptolyngbya group</taxon>
        <taxon>Leptolyngbya</taxon>
    </lineage>
</organism>
<dbReference type="GO" id="GO:0004824">
    <property type="term" value="F:lysine-tRNA ligase activity"/>
    <property type="evidence" value="ECO:0007669"/>
    <property type="project" value="TreeGrafter"/>
</dbReference>
<dbReference type="Gene3D" id="3.30.930.10">
    <property type="entry name" value="Bira Bifunctional Protein, Domain 2"/>
    <property type="match status" value="1"/>
</dbReference>
<dbReference type="InterPro" id="IPR004364">
    <property type="entry name" value="Aa-tRNA-synt_II"/>
</dbReference>